<protein>
    <recommendedName>
        <fullName evidence="14">Calcium-dependent protein kinase</fullName>
    </recommendedName>
</protein>
<keyword evidence="8" id="KW-0106">Calcium</keyword>
<dbReference type="InterPro" id="IPR018247">
    <property type="entry name" value="EF_Hand_1_Ca_BS"/>
</dbReference>
<keyword evidence="9" id="KW-0067">ATP-binding</keyword>
<evidence type="ECO:0000256" key="3">
    <source>
        <dbReference type="ARBA" id="ARBA00022553"/>
    </source>
</evidence>
<dbReference type="PROSITE" id="PS50011">
    <property type="entry name" value="PROTEIN_KINASE_DOM"/>
    <property type="match status" value="1"/>
</dbReference>
<evidence type="ECO:0000313" key="13">
    <source>
        <dbReference type="Proteomes" id="UP000242715"/>
    </source>
</evidence>
<dbReference type="EMBL" id="DF973986">
    <property type="protein sequence ID" value="GAU43641.1"/>
    <property type="molecule type" value="Genomic_DNA"/>
</dbReference>
<evidence type="ECO:0000256" key="1">
    <source>
        <dbReference type="ARBA" id="ARBA00005354"/>
    </source>
</evidence>
<evidence type="ECO:0000256" key="2">
    <source>
        <dbReference type="ARBA" id="ARBA00022527"/>
    </source>
</evidence>
<evidence type="ECO:0008006" key="14">
    <source>
        <dbReference type="Google" id="ProtNLM"/>
    </source>
</evidence>
<organism evidence="12 13">
    <name type="scientific">Trifolium subterraneum</name>
    <name type="common">Subterranean clover</name>
    <dbReference type="NCBI Taxonomy" id="3900"/>
    <lineage>
        <taxon>Eukaryota</taxon>
        <taxon>Viridiplantae</taxon>
        <taxon>Streptophyta</taxon>
        <taxon>Embryophyta</taxon>
        <taxon>Tracheophyta</taxon>
        <taxon>Spermatophyta</taxon>
        <taxon>Magnoliopsida</taxon>
        <taxon>eudicotyledons</taxon>
        <taxon>Gunneridae</taxon>
        <taxon>Pentapetalae</taxon>
        <taxon>rosids</taxon>
        <taxon>fabids</taxon>
        <taxon>Fabales</taxon>
        <taxon>Fabaceae</taxon>
        <taxon>Papilionoideae</taxon>
        <taxon>50 kb inversion clade</taxon>
        <taxon>NPAAA clade</taxon>
        <taxon>Hologalegina</taxon>
        <taxon>IRL clade</taxon>
        <taxon>Trifolieae</taxon>
        <taxon>Trifolium</taxon>
    </lineage>
</organism>
<keyword evidence="5" id="KW-0677">Repeat</keyword>
<gene>
    <name evidence="12" type="ORF">TSUD_24100</name>
</gene>
<dbReference type="PROSITE" id="PS00018">
    <property type="entry name" value="EF_HAND_1"/>
    <property type="match status" value="1"/>
</dbReference>
<dbReference type="InterPro" id="IPR000719">
    <property type="entry name" value="Prot_kinase_dom"/>
</dbReference>
<evidence type="ECO:0000313" key="12">
    <source>
        <dbReference type="EMBL" id="GAU43641.1"/>
    </source>
</evidence>
<keyword evidence="13" id="KW-1185">Reference proteome</keyword>
<evidence type="ECO:0000256" key="7">
    <source>
        <dbReference type="ARBA" id="ARBA00022777"/>
    </source>
</evidence>
<dbReference type="Proteomes" id="UP000242715">
    <property type="component" value="Unassembled WGS sequence"/>
</dbReference>
<dbReference type="GO" id="GO:0004674">
    <property type="term" value="F:protein serine/threonine kinase activity"/>
    <property type="evidence" value="ECO:0007669"/>
    <property type="project" value="UniProtKB-KW"/>
</dbReference>
<evidence type="ECO:0000256" key="5">
    <source>
        <dbReference type="ARBA" id="ARBA00022737"/>
    </source>
</evidence>
<proteinExistence type="inferred from homology"/>
<dbReference type="SUPFAM" id="SSF56112">
    <property type="entry name" value="Protein kinase-like (PK-like)"/>
    <property type="match status" value="1"/>
</dbReference>
<dbReference type="CDD" id="cd00051">
    <property type="entry name" value="EFh"/>
    <property type="match status" value="1"/>
</dbReference>
<dbReference type="Pfam" id="PF00069">
    <property type="entry name" value="Pkinase"/>
    <property type="match status" value="1"/>
</dbReference>
<keyword evidence="4" id="KW-0808">Transferase</keyword>
<dbReference type="SMART" id="SM00054">
    <property type="entry name" value="EFh"/>
    <property type="match status" value="3"/>
</dbReference>
<dbReference type="SMART" id="SM00220">
    <property type="entry name" value="S_TKc"/>
    <property type="match status" value="1"/>
</dbReference>
<dbReference type="Gene3D" id="1.10.238.10">
    <property type="entry name" value="EF-hand"/>
    <property type="match status" value="1"/>
</dbReference>
<feature type="domain" description="EF-hand" evidence="11">
    <location>
        <begin position="285"/>
        <end position="320"/>
    </location>
</feature>
<dbReference type="PANTHER" id="PTHR24349">
    <property type="entry name" value="SERINE/THREONINE-PROTEIN KINASE"/>
    <property type="match status" value="1"/>
</dbReference>
<feature type="domain" description="EF-hand" evidence="11">
    <location>
        <begin position="249"/>
        <end position="284"/>
    </location>
</feature>
<name>A0A2Z6NID0_TRISU</name>
<evidence type="ECO:0000259" key="11">
    <source>
        <dbReference type="PROSITE" id="PS50222"/>
    </source>
</evidence>
<dbReference type="GO" id="GO:0005524">
    <property type="term" value="F:ATP binding"/>
    <property type="evidence" value="ECO:0007669"/>
    <property type="project" value="UniProtKB-KW"/>
</dbReference>
<evidence type="ECO:0000256" key="8">
    <source>
        <dbReference type="ARBA" id="ARBA00022837"/>
    </source>
</evidence>
<dbReference type="InterPro" id="IPR002048">
    <property type="entry name" value="EF_hand_dom"/>
</dbReference>
<reference evidence="13" key="1">
    <citation type="journal article" date="2017" name="Front. Plant Sci.">
        <title>Climate Clever Clovers: New Paradigm to Reduce the Environmental Footprint of Ruminants by Breeding Low Methanogenic Forages Utilizing Haplotype Variation.</title>
        <authorList>
            <person name="Kaur P."/>
            <person name="Appels R."/>
            <person name="Bayer P.E."/>
            <person name="Keeble-Gagnere G."/>
            <person name="Wang J."/>
            <person name="Hirakawa H."/>
            <person name="Shirasawa K."/>
            <person name="Vercoe P."/>
            <person name="Stefanova K."/>
            <person name="Durmic Z."/>
            <person name="Nichols P."/>
            <person name="Revell C."/>
            <person name="Isobe S.N."/>
            <person name="Edwards D."/>
            <person name="Erskine W."/>
        </authorList>
    </citation>
    <scope>NUCLEOTIDE SEQUENCE [LARGE SCALE GENOMIC DNA]</scope>
    <source>
        <strain evidence="13">cv. Daliak</strain>
    </source>
</reference>
<evidence type="ECO:0000259" key="10">
    <source>
        <dbReference type="PROSITE" id="PS50011"/>
    </source>
</evidence>
<dbReference type="SUPFAM" id="SSF47473">
    <property type="entry name" value="EF-hand"/>
    <property type="match status" value="1"/>
</dbReference>
<keyword evidence="3" id="KW-0597">Phosphoprotein</keyword>
<dbReference type="GO" id="GO:0005509">
    <property type="term" value="F:calcium ion binding"/>
    <property type="evidence" value="ECO:0007669"/>
    <property type="project" value="InterPro"/>
</dbReference>
<sequence>MFFQPGERLNQIVGNLYYMAPEVLNRSYGPEIDIWSVGVTLCILLCGFPPFWAETEQGVAKAITQSVIDFNKKPWPKVSHSAKDLVKKMLDPDPKLRLTAQEVLDHPWLIHNLVKKEPDTEKDLVKKMLTAHEVLDHHPWLQNAKTAPNVSLGENVREKLLIFSAMNRLTKTTSSVIAQHLNDEELWVRDTGVKGQNNHDEVRLRLYRLGQQYLDVDVQRLVDAFDGAKEGYLNYGEFLAISNHLRKRSHEEHVDNAFQFFDKKQSGYIELEELSKALVDGIHTHSKEVVKAIMHDVDTNMDGKISYEEITNRSFKLMKEWSSELKGKYDKDHVVGKFSFPSL</sequence>
<feature type="domain" description="Protein kinase" evidence="10">
    <location>
        <begin position="1"/>
        <end position="109"/>
    </location>
</feature>
<dbReference type="Pfam" id="PF13499">
    <property type="entry name" value="EF-hand_7"/>
    <property type="match status" value="1"/>
</dbReference>
<evidence type="ECO:0000256" key="9">
    <source>
        <dbReference type="ARBA" id="ARBA00022840"/>
    </source>
</evidence>
<keyword evidence="6" id="KW-0547">Nucleotide-binding</keyword>
<dbReference type="FunFam" id="1.10.238.10:FF:000003">
    <property type="entry name" value="Calmodulin A"/>
    <property type="match status" value="1"/>
</dbReference>
<keyword evidence="7" id="KW-0418">Kinase</keyword>
<keyword evidence="2" id="KW-0723">Serine/threonine-protein kinase</keyword>
<dbReference type="OrthoDB" id="9948461at2759"/>
<dbReference type="InterPro" id="IPR011992">
    <property type="entry name" value="EF-hand-dom_pair"/>
</dbReference>
<dbReference type="InterPro" id="IPR011009">
    <property type="entry name" value="Kinase-like_dom_sf"/>
</dbReference>
<dbReference type="AlphaFoldDB" id="A0A2Z6NID0"/>
<evidence type="ECO:0000256" key="4">
    <source>
        <dbReference type="ARBA" id="ARBA00022679"/>
    </source>
</evidence>
<evidence type="ECO:0000256" key="6">
    <source>
        <dbReference type="ARBA" id="ARBA00022741"/>
    </source>
</evidence>
<dbReference type="Gene3D" id="1.10.510.10">
    <property type="entry name" value="Transferase(Phosphotransferase) domain 1"/>
    <property type="match status" value="1"/>
</dbReference>
<comment type="similarity">
    <text evidence="1">Belongs to the protein kinase superfamily. CAMK Ser/Thr protein kinase family. CaMK subfamily.</text>
</comment>
<dbReference type="PROSITE" id="PS50222">
    <property type="entry name" value="EF_HAND_2"/>
    <property type="match status" value="2"/>
</dbReference>
<accession>A0A2Z6NID0</accession>
<dbReference type="InterPro" id="IPR050205">
    <property type="entry name" value="CDPK_Ser/Thr_kinases"/>
</dbReference>